<dbReference type="PROSITE" id="PS50893">
    <property type="entry name" value="ABC_TRANSPORTER_2"/>
    <property type="match status" value="1"/>
</dbReference>
<dbReference type="InterPro" id="IPR003593">
    <property type="entry name" value="AAA+_ATPase"/>
</dbReference>
<feature type="domain" description="ABC transporter" evidence="10">
    <location>
        <begin position="13"/>
        <end position="243"/>
    </location>
</feature>
<keyword evidence="8" id="KW-0046">Antibiotic resistance</keyword>
<dbReference type="EMBL" id="PGFB01000004">
    <property type="protein sequence ID" value="PJJ61594.1"/>
    <property type="molecule type" value="Genomic_DNA"/>
</dbReference>
<keyword evidence="7" id="KW-0472">Membrane</keyword>
<dbReference type="Proteomes" id="UP000230161">
    <property type="component" value="Unassembled WGS sequence"/>
</dbReference>
<dbReference type="Gene3D" id="3.40.50.300">
    <property type="entry name" value="P-loop containing nucleotide triphosphate hydrolases"/>
    <property type="match status" value="1"/>
</dbReference>
<keyword evidence="2" id="KW-0813">Transport</keyword>
<evidence type="ECO:0000256" key="4">
    <source>
        <dbReference type="ARBA" id="ARBA00022741"/>
    </source>
</evidence>
<keyword evidence="4" id="KW-0547">Nucleotide-binding</keyword>
<evidence type="ECO:0000259" key="10">
    <source>
        <dbReference type="PROSITE" id="PS50893"/>
    </source>
</evidence>
<dbReference type="GO" id="GO:0043215">
    <property type="term" value="P:daunorubicin transport"/>
    <property type="evidence" value="ECO:0007669"/>
    <property type="project" value="InterPro"/>
</dbReference>
<protein>
    <submittedName>
        <fullName evidence="11">ABC-2 type transport system ATP-binding protein</fullName>
    </submittedName>
</protein>
<dbReference type="InterPro" id="IPR017871">
    <property type="entry name" value="ABC_transporter-like_CS"/>
</dbReference>
<dbReference type="OrthoDB" id="9804819at2"/>
<dbReference type="InterPro" id="IPR027417">
    <property type="entry name" value="P-loop_NTPase"/>
</dbReference>
<dbReference type="GO" id="GO:1900753">
    <property type="term" value="P:doxorubicin transport"/>
    <property type="evidence" value="ECO:0007669"/>
    <property type="project" value="InterPro"/>
</dbReference>
<dbReference type="Pfam" id="PF13732">
    <property type="entry name" value="DrrA1-3_C"/>
    <property type="match status" value="1"/>
</dbReference>
<dbReference type="InterPro" id="IPR005894">
    <property type="entry name" value="DrrA"/>
</dbReference>
<dbReference type="InterPro" id="IPR003439">
    <property type="entry name" value="ABC_transporter-like_ATP-bd"/>
</dbReference>
<dbReference type="InterPro" id="IPR050763">
    <property type="entry name" value="ABC_transporter_ATP-binding"/>
</dbReference>
<dbReference type="GO" id="GO:0016887">
    <property type="term" value="F:ATP hydrolysis activity"/>
    <property type="evidence" value="ECO:0007669"/>
    <property type="project" value="InterPro"/>
</dbReference>
<keyword evidence="3" id="KW-1003">Cell membrane</keyword>
<dbReference type="GO" id="GO:0005886">
    <property type="term" value="C:plasma membrane"/>
    <property type="evidence" value="ECO:0007669"/>
    <property type="project" value="UniProtKB-SubCell"/>
</dbReference>
<proteinExistence type="inferred from homology"/>
<evidence type="ECO:0000256" key="6">
    <source>
        <dbReference type="ARBA" id="ARBA00022967"/>
    </source>
</evidence>
<dbReference type="PROSITE" id="PS00211">
    <property type="entry name" value="ABC_TRANSPORTER_1"/>
    <property type="match status" value="1"/>
</dbReference>
<evidence type="ECO:0000313" key="12">
    <source>
        <dbReference type="Proteomes" id="UP000230161"/>
    </source>
</evidence>
<dbReference type="NCBIfam" id="TIGR01188">
    <property type="entry name" value="drrA"/>
    <property type="match status" value="1"/>
</dbReference>
<comment type="subcellular location">
    <subcellularLocation>
        <location evidence="1">Cell membrane</location>
        <topology evidence="1">Peripheral membrane protein</topology>
        <orientation evidence="1">Cytoplasmic side</orientation>
    </subcellularLocation>
</comment>
<evidence type="ECO:0000256" key="1">
    <source>
        <dbReference type="ARBA" id="ARBA00004413"/>
    </source>
</evidence>
<dbReference type="GO" id="GO:0046677">
    <property type="term" value="P:response to antibiotic"/>
    <property type="evidence" value="ECO:0007669"/>
    <property type="project" value="UniProtKB-KW"/>
</dbReference>
<dbReference type="SMART" id="SM00382">
    <property type="entry name" value="AAA"/>
    <property type="match status" value="1"/>
</dbReference>
<comment type="caution">
    <text evidence="11">The sequence shown here is derived from an EMBL/GenBank/DDBJ whole genome shotgun (WGS) entry which is preliminary data.</text>
</comment>
<dbReference type="PANTHER" id="PTHR42711:SF19">
    <property type="entry name" value="DOXORUBICIN RESISTANCE ATP-BINDING PROTEIN DRRA"/>
    <property type="match status" value="1"/>
</dbReference>
<dbReference type="FunFam" id="3.40.50.300:FF:000589">
    <property type="entry name" value="ABC transporter, ATP-binding subunit"/>
    <property type="match status" value="1"/>
</dbReference>
<reference evidence="11 12" key="1">
    <citation type="submission" date="2017-11" db="EMBL/GenBank/DDBJ databases">
        <title>Genomic Encyclopedia of Archaeal and Bacterial Type Strains, Phase II (KMG-II): From Individual Species to Whole Genera.</title>
        <authorList>
            <person name="Goeker M."/>
        </authorList>
    </citation>
    <scope>NUCLEOTIDE SEQUENCE [LARGE SCALE GENOMIC DNA]</scope>
    <source>
        <strain evidence="11 12">DSM 25625</strain>
    </source>
</reference>
<dbReference type="PANTHER" id="PTHR42711">
    <property type="entry name" value="ABC TRANSPORTER ATP-BINDING PROTEIN"/>
    <property type="match status" value="1"/>
</dbReference>
<dbReference type="InterPro" id="IPR025302">
    <property type="entry name" value="DrrA1/2-like_C"/>
</dbReference>
<evidence type="ECO:0000256" key="9">
    <source>
        <dbReference type="ARBA" id="ARBA00049985"/>
    </source>
</evidence>
<dbReference type="RefSeq" id="WP_100345313.1">
    <property type="nucleotide sequence ID" value="NZ_PGFB01000004.1"/>
</dbReference>
<gene>
    <name evidence="11" type="ORF">CLV54_2540</name>
</gene>
<keyword evidence="5 11" id="KW-0067">ATP-binding</keyword>
<keyword evidence="6" id="KW-1278">Translocase</keyword>
<evidence type="ECO:0000256" key="7">
    <source>
        <dbReference type="ARBA" id="ARBA00023136"/>
    </source>
</evidence>
<evidence type="ECO:0000256" key="5">
    <source>
        <dbReference type="ARBA" id="ARBA00022840"/>
    </source>
</evidence>
<sequence length="336" mass="35976">MTAQTGLSGAPVLIARGLRKSYGSHHVLAGIDMTVDRGEIFALLGPNGAGKTTTVNILTTLIRPDAGSARIAGVDLIANPRRAREVISLTGQYASVDDFQTGEENLRMMAKLAHLDRADAKRRIAELIERFDLVDAAGRRAGTYSGGMRRRLDLAISLLAEPPVVFLDEPTTGLDPRSRADMWAVVRDLATTGTTIILTTQYLEEADQLADRVAVLDDGRIIAEGTPEQLKQRVSGEHIRLTLENAGQFQLARRADFGHGAVFDVDELSVLVPADDNVQTMRELLATTARHELAVSAIEIVKPSLDDVFLALTGQPTAGGGASAPGAPRENEEVAA</sequence>
<organism evidence="11 12">
    <name type="scientific">Compostimonas suwonensis</name>
    <dbReference type="NCBI Taxonomy" id="1048394"/>
    <lineage>
        <taxon>Bacteria</taxon>
        <taxon>Bacillati</taxon>
        <taxon>Actinomycetota</taxon>
        <taxon>Actinomycetes</taxon>
        <taxon>Micrococcales</taxon>
        <taxon>Microbacteriaceae</taxon>
        <taxon>Compostimonas</taxon>
    </lineage>
</organism>
<dbReference type="AlphaFoldDB" id="A0A2M9BUG3"/>
<dbReference type="Pfam" id="PF00005">
    <property type="entry name" value="ABC_tran"/>
    <property type="match status" value="1"/>
</dbReference>
<evidence type="ECO:0000256" key="2">
    <source>
        <dbReference type="ARBA" id="ARBA00022448"/>
    </source>
</evidence>
<dbReference type="GO" id="GO:0005524">
    <property type="term" value="F:ATP binding"/>
    <property type="evidence" value="ECO:0007669"/>
    <property type="project" value="UniProtKB-KW"/>
</dbReference>
<evidence type="ECO:0000313" key="11">
    <source>
        <dbReference type="EMBL" id="PJJ61594.1"/>
    </source>
</evidence>
<evidence type="ECO:0000256" key="3">
    <source>
        <dbReference type="ARBA" id="ARBA00022475"/>
    </source>
</evidence>
<name>A0A2M9BUG3_9MICO</name>
<keyword evidence="12" id="KW-1185">Reference proteome</keyword>
<comment type="similarity">
    <text evidence="9">Belongs to the ABC transporter superfamily. Drug exporter-1 (DrugE1) (TC 3.A.1.105) family.</text>
</comment>
<evidence type="ECO:0000256" key="8">
    <source>
        <dbReference type="ARBA" id="ARBA00023251"/>
    </source>
</evidence>
<dbReference type="SUPFAM" id="SSF52540">
    <property type="entry name" value="P-loop containing nucleoside triphosphate hydrolases"/>
    <property type="match status" value="1"/>
</dbReference>
<accession>A0A2M9BUG3</accession>